<accession>A0A6V8K1W6</accession>
<feature type="transmembrane region" description="Helical" evidence="2">
    <location>
        <begin position="100"/>
        <end position="121"/>
    </location>
</feature>
<feature type="transmembrane region" description="Helical" evidence="2">
    <location>
        <begin position="30"/>
        <end position="50"/>
    </location>
</feature>
<dbReference type="Proteomes" id="UP000482800">
    <property type="component" value="Unassembled WGS sequence"/>
</dbReference>
<evidence type="ECO:0000256" key="2">
    <source>
        <dbReference type="SAM" id="Phobius"/>
    </source>
</evidence>
<evidence type="ECO:0000256" key="1">
    <source>
        <dbReference type="SAM" id="MobiDB-lite"/>
    </source>
</evidence>
<keyword evidence="2" id="KW-0472">Membrane</keyword>
<comment type="caution">
    <text evidence="3">The sequence shown here is derived from an EMBL/GenBank/DDBJ whole genome shotgun (WGS) entry which is preliminary data.</text>
</comment>
<feature type="transmembrane region" description="Helical" evidence="2">
    <location>
        <begin position="133"/>
        <end position="153"/>
    </location>
</feature>
<keyword evidence="4" id="KW-1185">Reference proteome</keyword>
<evidence type="ECO:0000313" key="4">
    <source>
        <dbReference type="Proteomes" id="UP000482800"/>
    </source>
</evidence>
<reference evidence="3 4" key="1">
    <citation type="submission" date="2020-03" db="EMBL/GenBank/DDBJ databases">
        <title>Whole genome shotgun sequence of Phytohabitans houttuyneae NBRC 108639.</title>
        <authorList>
            <person name="Komaki H."/>
            <person name="Tamura T."/>
        </authorList>
    </citation>
    <scope>NUCLEOTIDE SEQUENCE [LARGE SCALE GENOMIC DNA]</scope>
    <source>
        <strain evidence="3 4">NBRC 108639</strain>
    </source>
</reference>
<dbReference type="AlphaFoldDB" id="A0A6V8K1W6"/>
<evidence type="ECO:0000313" key="3">
    <source>
        <dbReference type="EMBL" id="GFJ79122.1"/>
    </source>
</evidence>
<gene>
    <name evidence="3" type="ORF">Phou_033020</name>
</gene>
<organism evidence="3 4">
    <name type="scientific">Phytohabitans houttuyneae</name>
    <dbReference type="NCBI Taxonomy" id="1076126"/>
    <lineage>
        <taxon>Bacteria</taxon>
        <taxon>Bacillati</taxon>
        <taxon>Actinomycetota</taxon>
        <taxon>Actinomycetes</taxon>
        <taxon>Micromonosporales</taxon>
        <taxon>Micromonosporaceae</taxon>
    </lineage>
</organism>
<name>A0A6V8K1W6_9ACTN</name>
<sequence length="244" mass="25244">MSAAGTLFALVPGESTPGRAAVMAIPTAAMFAISALGTFVALAWAVHGFVDNDLDVQRAAAGIAHAVWIVGATLVYLTIVNAEHHLCSPLLGAHYRSATWLPLLVGVIVATALAGATLLLAGKYGPTRPVRQYWPCVAGLITMFILYGIAWLTPADAWAVVASRDGILVKDGVPPRRLHLITIGSVLYVGALGCLLLGALPPAMTRRQRAVAVGGRTTSVAAPPVRPGLGDPHGDVPTSPTANR</sequence>
<feature type="transmembrane region" description="Helical" evidence="2">
    <location>
        <begin position="178"/>
        <end position="200"/>
    </location>
</feature>
<protein>
    <submittedName>
        <fullName evidence="3">Uncharacterized protein</fullName>
    </submittedName>
</protein>
<keyword evidence="2" id="KW-0812">Transmembrane</keyword>
<feature type="region of interest" description="Disordered" evidence="1">
    <location>
        <begin position="216"/>
        <end position="244"/>
    </location>
</feature>
<reference evidence="3 4" key="2">
    <citation type="submission" date="2020-03" db="EMBL/GenBank/DDBJ databases">
        <authorList>
            <person name="Ichikawa N."/>
            <person name="Kimura A."/>
            <person name="Kitahashi Y."/>
            <person name="Uohara A."/>
        </authorList>
    </citation>
    <scope>NUCLEOTIDE SEQUENCE [LARGE SCALE GENOMIC DNA]</scope>
    <source>
        <strain evidence="3 4">NBRC 108639</strain>
    </source>
</reference>
<feature type="transmembrane region" description="Helical" evidence="2">
    <location>
        <begin position="62"/>
        <end position="80"/>
    </location>
</feature>
<dbReference type="EMBL" id="BLPF01000001">
    <property type="protein sequence ID" value="GFJ79122.1"/>
    <property type="molecule type" value="Genomic_DNA"/>
</dbReference>
<keyword evidence="2" id="KW-1133">Transmembrane helix</keyword>
<proteinExistence type="predicted"/>